<name>A0A8H4ALF7_GIGMA</name>
<keyword evidence="3" id="KW-1185">Reference proteome</keyword>
<reference evidence="2 3" key="1">
    <citation type="journal article" date="2019" name="Environ. Microbiol.">
        <title>At the nexus of three kingdoms: the genome of the mycorrhizal fungus Gigaspora margarita provides insights into plant, endobacterial and fungal interactions.</title>
        <authorList>
            <person name="Venice F."/>
            <person name="Ghignone S."/>
            <person name="Salvioli di Fossalunga A."/>
            <person name="Amselem J."/>
            <person name="Novero M."/>
            <person name="Xianan X."/>
            <person name="Sedzielewska Toro K."/>
            <person name="Morin E."/>
            <person name="Lipzen A."/>
            <person name="Grigoriev I.V."/>
            <person name="Henrissat B."/>
            <person name="Martin F.M."/>
            <person name="Bonfante P."/>
        </authorList>
    </citation>
    <scope>NUCLEOTIDE SEQUENCE [LARGE SCALE GENOMIC DNA]</scope>
    <source>
        <strain evidence="2 3">BEG34</strain>
    </source>
</reference>
<feature type="transmembrane region" description="Helical" evidence="1">
    <location>
        <begin position="258"/>
        <end position="284"/>
    </location>
</feature>
<gene>
    <name evidence="2" type="ORF">F8M41_018560</name>
</gene>
<keyword evidence="1" id="KW-1133">Transmembrane helix</keyword>
<organism evidence="2 3">
    <name type="scientific">Gigaspora margarita</name>
    <dbReference type="NCBI Taxonomy" id="4874"/>
    <lineage>
        <taxon>Eukaryota</taxon>
        <taxon>Fungi</taxon>
        <taxon>Fungi incertae sedis</taxon>
        <taxon>Mucoromycota</taxon>
        <taxon>Glomeromycotina</taxon>
        <taxon>Glomeromycetes</taxon>
        <taxon>Diversisporales</taxon>
        <taxon>Gigasporaceae</taxon>
        <taxon>Gigaspora</taxon>
    </lineage>
</organism>
<keyword evidence="1" id="KW-0812">Transmembrane</keyword>
<feature type="transmembrane region" description="Helical" evidence="1">
    <location>
        <begin position="20"/>
        <end position="39"/>
    </location>
</feature>
<dbReference type="AlphaFoldDB" id="A0A8H4ALF7"/>
<dbReference type="EMBL" id="WTPW01000453">
    <property type="protein sequence ID" value="KAF0509724.1"/>
    <property type="molecule type" value="Genomic_DNA"/>
</dbReference>
<comment type="caution">
    <text evidence="2">The sequence shown here is derived from an EMBL/GenBank/DDBJ whole genome shotgun (WGS) entry which is preliminary data.</text>
</comment>
<dbReference type="Proteomes" id="UP000439903">
    <property type="component" value="Unassembled WGS sequence"/>
</dbReference>
<evidence type="ECO:0000313" key="3">
    <source>
        <dbReference type="Proteomes" id="UP000439903"/>
    </source>
</evidence>
<accession>A0A8H4ALF7</accession>
<keyword evidence="1" id="KW-0472">Membrane</keyword>
<sequence length="383" mass="44141">MFSLDQFHRNEPSIFVITRAIFMLSFIASFIAFFVYLLYKQHIMFTKNNLEIFFEDDIIFPAFHLCTGGLSPISTTPLNLNATSIDPAILGSLTPDFNDFNDSNMSNCSLWFSPIYQPFIYPNNDTIPVPSPASPLKCNDTCIKHLNNLVIKIPDVSFQNYSIIFDSAYIIKDKKNFKAESIKLSTNIYPFNKGKAVFIEFSIRIRSTYNNIFMKGLGLEPENKTSFIDAEIKEFQVTNSQDTYLILKPKTLYNEKQTFNYTTLFIISSLGGFYGAVSGIYILLFGNPKLSPRGLIHKNMCCYDIRKKLEITTAKHYVSKAGIPFADNPCDFTLNERILVLESVLRKYYLDTDYFAELNYVIQQNKIFKRDNNLQRKDDYVIM</sequence>
<proteinExistence type="predicted"/>
<evidence type="ECO:0008006" key="4">
    <source>
        <dbReference type="Google" id="ProtNLM"/>
    </source>
</evidence>
<evidence type="ECO:0000313" key="2">
    <source>
        <dbReference type="EMBL" id="KAF0509724.1"/>
    </source>
</evidence>
<protein>
    <recommendedName>
        <fullName evidence="4">Transmembrane protein</fullName>
    </recommendedName>
</protein>
<dbReference type="OrthoDB" id="2403806at2759"/>
<evidence type="ECO:0000256" key="1">
    <source>
        <dbReference type="SAM" id="Phobius"/>
    </source>
</evidence>